<dbReference type="InterPro" id="IPR036866">
    <property type="entry name" value="RibonucZ/Hydroxyglut_hydro"/>
</dbReference>
<evidence type="ECO:0000313" key="3">
    <source>
        <dbReference type="Proteomes" id="UP000318413"/>
    </source>
</evidence>
<keyword evidence="2" id="KW-0378">Hydrolase</keyword>
<protein>
    <submittedName>
        <fullName evidence="2">MBL fold metallo-hydrolase</fullName>
    </submittedName>
</protein>
<dbReference type="PANTHER" id="PTHR15032:SF4">
    <property type="entry name" value="N-ACYL-PHOSPHATIDYLETHANOLAMINE-HYDROLYZING PHOSPHOLIPASE D"/>
    <property type="match status" value="1"/>
</dbReference>
<dbReference type="Proteomes" id="UP000318413">
    <property type="component" value="Unassembled WGS sequence"/>
</dbReference>
<proteinExistence type="predicted"/>
<keyword evidence="3" id="KW-1185">Reference proteome</keyword>
<dbReference type="GO" id="GO:0005737">
    <property type="term" value="C:cytoplasm"/>
    <property type="evidence" value="ECO:0007669"/>
    <property type="project" value="TreeGrafter"/>
</dbReference>
<dbReference type="PANTHER" id="PTHR15032">
    <property type="entry name" value="N-ACYL-PHOSPHATIDYLETHANOLAMINE-HYDROLYZING PHOSPHOLIPASE D"/>
    <property type="match status" value="1"/>
</dbReference>
<dbReference type="Pfam" id="PF12706">
    <property type="entry name" value="Lactamase_B_2"/>
    <property type="match status" value="1"/>
</dbReference>
<name>A0A502CGN6_9SPHN</name>
<dbReference type="Gene3D" id="3.60.15.10">
    <property type="entry name" value="Ribonuclease Z/Hydroxyacylglutathione hydrolase-like"/>
    <property type="match status" value="1"/>
</dbReference>
<dbReference type="OrthoDB" id="9805728at2"/>
<dbReference type="AlphaFoldDB" id="A0A502CGN6"/>
<evidence type="ECO:0000259" key="1">
    <source>
        <dbReference type="Pfam" id="PF12706"/>
    </source>
</evidence>
<reference evidence="2 3" key="1">
    <citation type="journal article" date="2019" name="Environ. Microbiol.">
        <title>Species interactions and distinct microbial communities in high Arctic permafrost affected cryosols are associated with the CH4 and CO2 gas fluxes.</title>
        <authorList>
            <person name="Altshuler I."/>
            <person name="Hamel J."/>
            <person name="Turney S."/>
            <person name="Magnuson E."/>
            <person name="Levesque R."/>
            <person name="Greer C."/>
            <person name="Whyte L.G."/>
        </authorList>
    </citation>
    <scope>NUCLEOTIDE SEQUENCE [LARGE SCALE GENOMIC DNA]</scope>
    <source>
        <strain evidence="2 3">S5.1</strain>
    </source>
</reference>
<dbReference type="GO" id="GO:0016787">
    <property type="term" value="F:hydrolase activity"/>
    <property type="evidence" value="ECO:0007669"/>
    <property type="project" value="UniProtKB-KW"/>
</dbReference>
<accession>A0A502CGN6</accession>
<sequence length="390" mass="42485">MTTAFKIVGGALLLLIILFGLAVTIVPRFLDRIYYRGPVSDHFDGAHFFNPGGDQNTFRMPGGGSRAGFIWRYLTGNDGRPTWPERVPVTPSKPAPRVEGDRMVATWVGHATVLIQTHGLNILTDPVWSEKAGPFDLIGPRRVTAPGIRFDDLPPIDLVLVSHNHYDHLDKTTLAKLWKRDRPRIVTSLGNDSVIAQVGARATALDWGQRLAIRPGIDVVVTRNHHWGSRWGTDRNRALWSSFVVTFPTGGNLFFAGDTGLGDGQWPAEAAALGPIRLALIPIGAFRFAPGQMDSGSHIGPMNAVRVFARLDAAKAIPIHWGTFRLSYEAYDTPPKMLDTLMRCTGGDPASFTAATIGQPLDIAPYTAPKRPDEAKIAACMTTPEVTTLG</sequence>
<dbReference type="RefSeq" id="WP_140871655.1">
    <property type="nucleotide sequence ID" value="NZ_RCZK01000007.1"/>
</dbReference>
<organism evidence="2 3">
    <name type="scientific">Sphingomonas oligophenolica</name>
    <dbReference type="NCBI Taxonomy" id="301154"/>
    <lineage>
        <taxon>Bacteria</taxon>
        <taxon>Pseudomonadati</taxon>
        <taxon>Pseudomonadota</taxon>
        <taxon>Alphaproteobacteria</taxon>
        <taxon>Sphingomonadales</taxon>
        <taxon>Sphingomonadaceae</taxon>
        <taxon>Sphingomonas</taxon>
    </lineage>
</organism>
<dbReference type="InterPro" id="IPR001279">
    <property type="entry name" value="Metallo-B-lactamas"/>
</dbReference>
<comment type="caution">
    <text evidence="2">The sequence shown here is derived from an EMBL/GenBank/DDBJ whole genome shotgun (WGS) entry which is preliminary data.</text>
</comment>
<evidence type="ECO:0000313" key="2">
    <source>
        <dbReference type="EMBL" id="TPG12138.1"/>
    </source>
</evidence>
<dbReference type="SUPFAM" id="SSF56281">
    <property type="entry name" value="Metallo-hydrolase/oxidoreductase"/>
    <property type="match status" value="1"/>
</dbReference>
<feature type="domain" description="Metallo-beta-lactamase" evidence="1">
    <location>
        <begin position="121"/>
        <end position="321"/>
    </location>
</feature>
<gene>
    <name evidence="2" type="ORF">EAH84_10355</name>
</gene>
<dbReference type="EMBL" id="RCZK01000007">
    <property type="protein sequence ID" value="TPG12138.1"/>
    <property type="molecule type" value="Genomic_DNA"/>
</dbReference>